<dbReference type="Pfam" id="PF08245">
    <property type="entry name" value="Mur_ligase_M"/>
    <property type="match status" value="1"/>
</dbReference>
<keyword evidence="4 7" id="KW-0436">Ligase</keyword>
<dbReference type="InterPro" id="IPR013221">
    <property type="entry name" value="Mur_ligase_cen"/>
</dbReference>
<dbReference type="InterPro" id="IPR036565">
    <property type="entry name" value="Mur-like_cat_sf"/>
</dbReference>
<comment type="similarity">
    <text evidence="7">Belongs to the MurCDEF family.</text>
</comment>
<dbReference type="UniPathway" id="UPA00219"/>
<dbReference type="InterPro" id="IPR036615">
    <property type="entry name" value="Mur_ligase_C_dom_sf"/>
</dbReference>
<protein>
    <recommendedName>
        <fullName evidence="7 8">UDP-N-acetylmuramoylalanine--D-glutamate ligase</fullName>
        <ecNumber evidence="7 8">6.3.2.9</ecNumber>
    </recommendedName>
    <alternativeName>
        <fullName evidence="7">D-glutamic acid-adding enzyme</fullName>
    </alternativeName>
    <alternativeName>
        <fullName evidence="7">UDP-N-acetylmuramoyl-L-alanyl-D-glutamate synthetase</fullName>
    </alternativeName>
</protein>
<dbReference type="InterPro" id="IPR005762">
    <property type="entry name" value="MurD"/>
</dbReference>
<dbReference type="EC" id="6.3.2.9" evidence="7 8"/>
<comment type="pathway">
    <text evidence="2 7 8">Cell wall biogenesis; peptidoglycan biosynthesis.</text>
</comment>
<keyword evidence="7 8" id="KW-0131">Cell cycle</keyword>
<keyword evidence="7 8" id="KW-0961">Cell wall biogenesis/degradation</keyword>
<dbReference type="RefSeq" id="WP_169602803.1">
    <property type="nucleotide sequence ID" value="NZ_CP046565.1"/>
</dbReference>
<dbReference type="PANTHER" id="PTHR43692:SF1">
    <property type="entry name" value="UDP-N-ACETYLMURAMOYLALANINE--D-GLUTAMATE LIGASE"/>
    <property type="match status" value="1"/>
</dbReference>
<evidence type="ECO:0000313" key="11">
    <source>
        <dbReference type="EMBL" id="QJD29520.1"/>
    </source>
</evidence>
<keyword evidence="6 7" id="KW-0067">ATP-binding</keyword>
<dbReference type="Gene3D" id="3.40.50.720">
    <property type="entry name" value="NAD(P)-binding Rossmann-like Domain"/>
    <property type="match status" value="1"/>
</dbReference>
<keyword evidence="7 8" id="KW-0573">Peptidoglycan synthesis</keyword>
<evidence type="ECO:0000256" key="2">
    <source>
        <dbReference type="ARBA" id="ARBA00004752"/>
    </source>
</evidence>
<dbReference type="GO" id="GO:0005737">
    <property type="term" value="C:cytoplasm"/>
    <property type="evidence" value="ECO:0007669"/>
    <property type="project" value="UniProtKB-SubCell"/>
</dbReference>
<evidence type="ECO:0000256" key="6">
    <source>
        <dbReference type="ARBA" id="ARBA00022840"/>
    </source>
</evidence>
<reference evidence="12" key="1">
    <citation type="submission" date="2019-12" db="EMBL/GenBank/DDBJ databases">
        <authorList>
            <person name="Awala S.I."/>
            <person name="Rhee S.K."/>
        </authorList>
    </citation>
    <scope>NUCLEOTIDE SEQUENCE [LARGE SCALE GENOMIC DNA]</scope>
    <source>
        <strain evidence="12">IM1</strain>
    </source>
</reference>
<gene>
    <name evidence="7" type="primary">murD</name>
    <name evidence="11" type="ORF">GNH96_05760</name>
</gene>
<dbReference type="NCBIfam" id="TIGR01087">
    <property type="entry name" value="murD"/>
    <property type="match status" value="1"/>
</dbReference>
<name>A0A858Q6R2_9GAMM</name>
<keyword evidence="3 7" id="KW-0963">Cytoplasm</keyword>
<evidence type="ECO:0000313" key="12">
    <source>
        <dbReference type="Proteomes" id="UP000503004"/>
    </source>
</evidence>
<dbReference type="EMBL" id="CP046565">
    <property type="protein sequence ID" value="QJD29520.1"/>
    <property type="molecule type" value="Genomic_DNA"/>
</dbReference>
<comment type="subcellular location">
    <subcellularLocation>
        <location evidence="1 7 8">Cytoplasm</location>
    </subcellularLocation>
</comment>
<dbReference type="Proteomes" id="UP000503004">
    <property type="component" value="Chromosome"/>
</dbReference>
<comment type="function">
    <text evidence="7 8">Cell wall formation. Catalyzes the addition of glutamate to the nucleotide precursor UDP-N-acetylmuramoyl-L-alanine (UMA).</text>
</comment>
<dbReference type="PANTHER" id="PTHR43692">
    <property type="entry name" value="UDP-N-ACETYLMURAMOYLALANINE--D-GLUTAMATE LIGASE"/>
    <property type="match status" value="1"/>
</dbReference>
<proteinExistence type="inferred from homology"/>
<dbReference type="Gene3D" id="3.40.1190.10">
    <property type="entry name" value="Mur-like, catalytic domain"/>
    <property type="match status" value="1"/>
</dbReference>
<dbReference type="Gene3D" id="3.90.190.20">
    <property type="entry name" value="Mur ligase, C-terminal domain"/>
    <property type="match status" value="1"/>
</dbReference>
<dbReference type="GO" id="GO:0005524">
    <property type="term" value="F:ATP binding"/>
    <property type="evidence" value="ECO:0007669"/>
    <property type="project" value="UniProtKB-UniRule"/>
</dbReference>
<evidence type="ECO:0000256" key="3">
    <source>
        <dbReference type="ARBA" id="ARBA00022490"/>
    </source>
</evidence>
<evidence type="ECO:0000256" key="1">
    <source>
        <dbReference type="ARBA" id="ARBA00004496"/>
    </source>
</evidence>
<dbReference type="GO" id="GO:0008360">
    <property type="term" value="P:regulation of cell shape"/>
    <property type="evidence" value="ECO:0007669"/>
    <property type="project" value="UniProtKB-KW"/>
</dbReference>
<keyword evidence="12" id="KW-1185">Reference proteome</keyword>
<dbReference type="AlphaFoldDB" id="A0A858Q6R2"/>
<dbReference type="SUPFAM" id="SSF53244">
    <property type="entry name" value="MurD-like peptide ligases, peptide-binding domain"/>
    <property type="match status" value="1"/>
</dbReference>
<evidence type="ECO:0000256" key="7">
    <source>
        <dbReference type="HAMAP-Rule" id="MF_00639"/>
    </source>
</evidence>
<dbReference type="KEGG" id="metu:GNH96_05760"/>
<dbReference type="SUPFAM" id="SSF53623">
    <property type="entry name" value="MurD-like peptide ligases, catalytic domain"/>
    <property type="match status" value="1"/>
</dbReference>
<evidence type="ECO:0000256" key="4">
    <source>
        <dbReference type="ARBA" id="ARBA00022598"/>
    </source>
</evidence>
<organism evidence="11 12">
    <name type="scientific">Methylococcus geothermalis</name>
    <dbReference type="NCBI Taxonomy" id="2681310"/>
    <lineage>
        <taxon>Bacteria</taxon>
        <taxon>Pseudomonadati</taxon>
        <taxon>Pseudomonadota</taxon>
        <taxon>Gammaproteobacteria</taxon>
        <taxon>Methylococcales</taxon>
        <taxon>Methylococcaceae</taxon>
        <taxon>Methylococcus</taxon>
    </lineage>
</organism>
<dbReference type="Pfam" id="PF02875">
    <property type="entry name" value="Mur_ligase_C"/>
    <property type="match status" value="1"/>
</dbReference>
<dbReference type="GO" id="GO:0071555">
    <property type="term" value="P:cell wall organization"/>
    <property type="evidence" value="ECO:0007669"/>
    <property type="project" value="UniProtKB-KW"/>
</dbReference>
<comment type="catalytic activity">
    <reaction evidence="7 8">
        <text>UDP-N-acetyl-alpha-D-muramoyl-L-alanine + D-glutamate + ATP = UDP-N-acetyl-alpha-D-muramoyl-L-alanyl-D-glutamate + ADP + phosphate + H(+)</text>
        <dbReference type="Rhea" id="RHEA:16429"/>
        <dbReference type="ChEBI" id="CHEBI:15378"/>
        <dbReference type="ChEBI" id="CHEBI:29986"/>
        <dbReference type="ChEBI" id="CHEBI:30616"/>
        <dbReference type="ChEBI" id="CHEBI:43474"/>
        <dbReference type="ChEBI" id="CHEBI:83898"/>
        <dbReference type="ChEBI" id="CHEBI:83900"/>
        <dbReference type="ChEBI" id="CHEBI:456216"/>
        <dbReference type="EC" id="6.3.2.9"/>
    </reaction>
</comment>
<evidence type="ECO:0000259" key="9">
    <source>
        <dbReference type="Pfam" id="PF02875"/>
    </source>
</evidence>
<dbReference type="InterPro" id="IPR004101">
    <property type="entry name" value="Mur_ligase_C"/>
</dbReference>
<sequence length="461" mass="49023">MNTNPRAVAEKLPCEFAGLGLDVRSRVLVLGLGATGLATVRFLHRHGFECAVMDSRIAPPGLGELREAFPDVPLFLGEFSKDALAAATHLVVSPGLSLERDEIRDARRRGVRVFGDLDLFACCARAPIAAITGANGKSTVTTLVGLMAKASGIRAAVGGNLGTPMLDLLDAAAELYVLELSSFQLERSELFEADVATVLNISPDHMDRYPDVAAYAEAKRRVFRGDGLMVLNQDDPLVAAMREPGRRAVRFGLGNGAGLDYTLGLNEGRTWILAQGIPLVPADEVRIKGRHNLANALAAVAIADACQFDREAVAQVLRTFPGLDHRMQWVADIDGVAYVNDSKATNVGACIAALSGLDGKAVLIAGGDGKGADFSALVPVAAEKLRAVVLMGRDGPLIEQVLKDIVPAIRVNTMFEAVRAARGVARRGDTVLLAPACASLDQYKDYQERGRDFAATVRTMS</sequence>
<keyword evidence="5 7" id="KW-0547">Nucleotide-binding</keyword>
<accession>A0A858Q6R2</accession>
<keyword evidence="7 8" id="KW-0133">Cell shape</keyword>
<dbReference type="Pfam" id="PF21799">
    <property type="entry name" value="MurD-like_N"/>
    <property type="match status" value="1"/>
</dbReference>
<dbReference type="GO" id="GO:0008764">
    <property type="term" value="F:UDP-N-acetylmuramoylalanine-D-glutamate ligase activity"/>
    <property type="evidence" value="ECO:0007669"/>
    <property type="project" value="UniProtKB-UniRule"/>
</dbReference>
<feature type="domain" description="Mur ligase central" evidence="10">
    <location>
        <begin position="131"/>
        <end position="303"/>
    </location>
</feature>
<dbReference type="GO" id="GO:0051301">
    <property type="term" value="P:cell division"/>
    <property type="evidence" value="ECO:0007669"/>
    <property type="project" value="UniProtKB-KW"/>
</dbReference>
<feature type="binding site" evidence="7">
    <location>
        <begin position="133"/>
        <end position="139"/>
    </location>
    <ligand>
        <name>ATP</name>
        <dbReference type="ChEBI" id="CHEBI:30616"/>
    </ligand>
</feature>
<evidence type="ECO:0000259" key="10">
    <source>
        <dbReference type="Pfam" id="PF08245"/>
    </source>
</evidence>
<dbReference type="GO" id="GO:0009252">
    <property type="term" value="P:peptidoglycan biosynthetic process"/>
    <property type="evidence" value="ECO:0007669"/>
    <property type="project" value="UniProtKB-UniRule"/>
</dbReference>
<feature type="domain" description="Mur ligase C-terminal" evidence="9">
    <location>
        <begin position="325"/>
        <end position="437"/>
    </location>
</feature>
<dbReference type="HAMAP" id="MF_00639">
    <property type="entry name" value="MurD"/>
    <property type="match status" value="1"/>
</dbReference>
<evidence type="ECO:0000256" key="8">
    <source>
        <dbReference type="RuleBase" id="RU003664"/>
    </source>
</evidence>
<evidence type="ECO:0000256" key="5">
    <source>
        <dbReference type="ARBA" id="ARBA00022741"/>
    </source>
</evidence>
<keyword evidence="7 8" id="KW-0132">Cell division</keyword>
<dbReference type="SUPFAM" id="SSF51984">
    <property type="entry name" value="MurCD N-terminal domain"/>
    <property type="match status" value="1"/>
</dbReference>